<dbReference type="eggNOG" id="COG2030">
    <property type="taxonomic scope" value="Bacteria"/>
</dbReference>
<dbReference type="SUPFAM" id="SSF54637">
    <property type="entry name" value="Thioesterase/thiol ester dehydrase-isomerase"/>
    <property type="match status" value="1"/>
</dbReference>
<name>A0A081KEP9_9GAMM</name>
<evidence type="ECO:0000313" key="2">
    <source>
        <dbReference type="EMBL" id="KEI72625.1"/>
    </source>
</evidence>
<dbReference type="EMBL" id="JOJP01000001">
    <property type="protein sequence ID" value="KEI72625.1"/>
    <property type="molecule type" value="Genomic_DNA"/>
</dbReference>
<dbReference type="RefSeq" id="WP_020581274.1">
    <property type="nucleotide sequence ID" value="NZ_JOJP01000001.1"/>
</dbReference>
<dbReference type="InterPro" id="IPR002539">
    <property type="entry name" value="MaoC-like_dom"/>
</dbReference>
<comment type="caution">
    <text evidence="2">The sequence shown here is derived from an EMBL/GenBank/DDBJ whole genome shotgun (WGS) entry which is preliminary data.</text>
</comment>
<dbReference type="PANTHER" id="PTHR42993">
    <property type="entry name" value="MAOC-LIKE DEHYDRATASE DOMAIN-CONTAINING PROTEIN"/>
    <property type="match status" value="1"/>
</dbReference>
<dbReference type="Gene3D" id="3.10.129.10">
    <property type="entry name" value="Hotdog Thioesterase"/>
    <property type="match status" value="1"/>
</dbReference>
<dbReference type="Proteomes" id="UP000027997">
    <property type="component" value="Unassembled WGS sequence"/>
</dbReference>
<proteinExistence type="predicted"/>
<dbReference type="AlphaFoldDB" id="A0A081KEP9"/>
<dbReference type="InterPro" id="IPR029069">
    <property type="entry name" value="HotDog_dom_sf"/>
</dbReference>
<keyword evidence="3" id="KW-1185">Reference proteome</keyword>
<protein>
    <submittedName>
        <fullName evidence="2">MaoC like domain protein</fullName>
    </submittedName>
</protein>
<gene>
    <name evidence="2" type="ORF">GV64_19505</name>
</gene>
<accession>A0A081KEP9</accession>
<organism evidence="2 3">
    <name type="scientific">Endozoicomonas elysicola</name>
    <dbReference type="NCBI Taxonomy" id="305900"/>
    <lineage>
        <taxon>Bacteria</taxon>
        <taxon>Pseudomonadati</taxon>
        <taxon>Pseudomonadota</taxon>
        <taxon>Gammaproteobacteria</taxon>
        <taxon>Oceanospirillales</taxon>
        <taxon>Endozoicomonadaceae</taxon>
        <taxon>Endozoicomonas</taxon>
    </lineage>
</organism>
<evidence type="ECO:0000313" key="3">
    <source>
        <dbReference type="Proteomes" id="UP000027997"/>
    </source>
</evidence>
<dbReference type="STRING" id="305900.GV64_19505"/>
<reference evidence="2 3" key="1">
    <citation type="submission" date="2014-06" db="EMBL/GenBank/DDBJ databases">
        <title>Whole Genome Sequences of Three Symbiotic Endozoicomonas Bacteria.</title>
        <authorList>
            <person name="Neave M.J."/>
            <person name="Apprill A."/>
            <person name="Voolstra C.R."/>
        </authorList>
    </citation>
    <scope>NUCLEOTIDE SEQUENCE [LARGE SCALE GENOMIC DNA]</scope>
    <source>
        <strain evidence="2 3">DSM 22380</strain>
    </source>
</reference>
<dbReference type="PANTHER" id="PTHR42993:SF1">
    <property type="entry name" value="MAOC-LIKE DEHYDRATASE DOMAIN-CONTAINING PROTEIN"/>
    <property type="match status" value="1"/>
</dbReference>
<evidence type="ECO:0000259" key="1">
    <source>
        <dbReference type="Pfam" id="PF01575"/>
    </source>
</evidence>
<dbReference type="CDD" id="cd03450">
    <property type="entry name" value="NodN"/>
    <property type="match status" value="1"/>
</dbReference>
<feature type="domain" description="MaoC-like" evidence="1">
    <location>
        <begin position="24"/>
        <end position="134"/>
    </location>
</feature>
<dbReference type="Pfam" id="PF01575">
    <property type="entry name" value="MaoC_dehydratas"/>
    <property type="match status" value="1"/>
</dbReference>
<dbReference type="InterPro" id="IPR039375">
    <property type="entry name" value="NodN-like"/>
</dbReference>
<sequence length="154" mass="17476">MKKYDFKDIDAMQAEVTEAFSDWSEQVTVSQELINQFAELSGDSYWLHTDTEKCAQYSPFKTTIAHGFLTLVLLPKMQTPQTFEVTGFKNMLNVGSDKLRFTGIVPANSKIHCRSRVKAITGSAKGTTVTMEQQVHVVGEERPALVYEMMFMYM</sequence>